<dbReference type="SMART" id="SM00355">
    <property type="entry name" value="ZnF_C2H2"/>
    <property type="match status" value="7"/>
</dbReference>
<dbReference type="GO" id="GO:0000978">
    <property type="term" value="F:RNA polymerase II cis-regulatory region sequence-specific DNA binding"/>
    <property type="evidence" value="ECO:0007669"/>
    <property type="project" value="TreeGrafter"/>
</dbReference>
<feature type="region of interest" description="Disordered" evidence="13">
    <location>
        <begin position="164"/>
        <end position="183"/>
    </location>
</feature>
<evidence type="ECO:0000256" key="12">
    <source>
        <dbReference type="PROSITE-ProRule" id="PRU00042"/>
    </source>
</evidence>
<feature type="domain" description="C2H2-type" evidence="14">
    <location>
        <begin position="375"/>
        <end position="402"/>
    </location>
</feature>
<keyword evidence="8" id="KW-0805">Transcription regulation</keyword>
<dbReference type="GO" id="GO:0042802">
    <property type="term" value="F:identical protein binding"/>
    <property type="evidence" value="ECO:0007669"/>
    <property type="project" value="UniProtKB-ARBA"/>
</dbReference>
<protein>
    <submittedName>
        <fullName evidence="16">Gastrula zinc finger protein XlCGF57.1-like isoform X2</fullName>
    </submittedName>
</protein>
<dbReference type="GO" id="GO:0031519">
    <property type="term" value="C:PcG protein complex"/>
    <property type="evidence" value="ECO:0007669"/>
    <property type="project" value="TreeGrafter"/>
</dbReference>
<keyword evidence="4" id="KW-0479">Metal-binding</keyword>
<dbReference type="InterPro" id="IPR013087">
    <property type="entry name" value="Znf_C2H2_type"/>
</dbReference>
<evidence type="ECO:0000256" key="4">
    <source>
        <dbReference type="ARBA" id="ARBA00022723"/>
    </source>
</evidence>
<keyword evidence="9" id="KW-0238">DNA-binding</keyword>
<dbReference type="FunFam" id="3.30.160.60:FF:000966">
    <property type="entry name" value="ZFP90 zinc finger protein"/>
    <property type="match status" value="1"/>
</dbReference>
<dbReference type="FunFam" id="3.30.160.60:FF:002343">
    <property type="entry name" value="Zinc finger protein 33A"/>
    <property type="match status" value="1"/>
</dbReference>
<comment type="similarity">
    <text evidence="3">Belongs to the krueppel C2H2-type zinc-finger protein family.</text>
</comment>
<dbReference type="GO" id="GO:0000981">
    <property type="term" value="F:DNA-binding transcription factor activity, RNA polymerase II-specific"/>
    <property type="evidence" value="ECO:0007669"/>
    <property type="project" value="TreeGrafter"/>
</dbReference>
<evidence type="ECO:0000259" key="14">
    <source>
        <dbReference type="PROSITE" id="PS50157"/>
    </source>
</evidence>
<sequence length="454" mass="52224">MSNVHLVRDFISERLSAAATEIFGLFEGTIVQYEEEIERQRKLLDIFIKPQIKLHRIDGPQQHAYKLGEALADQQLCNQERNSSLDQKKPEPPQILEELCANNEGEQMVLMQDLSIETAANDGSHHSEPNCNVAPTYNSTDTDVSQQHDCKVEFFADQQVCNQQRNSSLDQEEPEPSWIKEEPGTTHEGELLVFKQETTSSILMANYEERDHSKPQLNSDVGFSENTTDTGKRSQKCNICGKAYLYPSRLKSHKRTHTSDKSVSHKTLVKTFKPNSNTAVYMKRLTGEKPFSCKICGKTFPQSSHCIFHIRTHTGEKPYSCKICGKSFIQHNNAVRHTRIHTGEKPYSCQICGKRFRHRVSSVTHMRTHTGEKPHLCKICGRWFRIRTQLTIHMRTHTGEKPYSCTMCEKQFTQRGNCIRHMRTHTGEKPYSCKICGQVFRYSYDVTVHMRSHT</sequence>
<dbReference type="GO" id="GO:0008270">
    <property type="term" value="F:zinc ion binding"/>
    <property type="evidence" value="ECO:0007669"/>
    <property type="project" value="UniProtKB-KW"/>
</dbReference>
<feature type="domain" description="C2H2-type" evidence="14">
    <location>
        <begin position="291"/>
        <end position="318"/>
    </location>
</feature>
<dbReference type="FunFam" id="3.30.160.60:FF:001498">
    <property type="entry name" value="Zinc finger protein 404"/>
    <property type="match status" value="1"/>
</dbReference>
<feature type="domain" description="C2H2-type" evidence="14">
    <location>
        <begin position="347"/>
        <end position="374"/>
    </location>
</feature>
<feature type="domain" description="C2H2-type" evidence="14">
    <location>
        <begin position="403"/>
        <end position="430"/>
    </location>
</feature>
<dbReference type="GO" id="GO:0005667">
    <property type="term" value="C:transcription regulator complex"/>
    <property type="evidence" value="ECO:0007669"/>
    <property type="project" value="TreeGrafter"/>
</dbReference>
<dbReference type="FunFam" id="3.30.160.60:FF:000508">
    <property type="entry name" value="Myeloid zinc finger 1"/>
    <property type="match status" value="1"/>
</dbReference>
<dbReference type="Gene3D" id="3.30.160.60">
    <property type="entry name" value="Classic Zinc Finger"/>
    <property type="match status" value="7"/>
</dbReference>
<feature type="domain" description="C2H2-type" evidence="14">
    <location>
        <begin position="235"/>
        <end position="262"/>
    </location>
</feature>
<keyword evidence="7" id="KW-0862">Zinc</keyword>
<dbReference type="FunFam" id="3.30.160.60:FF:000624">
    <property type="entry name" value="zinc finger protein 697"/>
    <property type="match status" value="1"/>
</dbReference>
<accession>A0A6P7KLV2</accession>
<keyword evidence="10" id="KW-0804">Transcription</keyword>
<feature type="domain" description="C2H2-type" evidence="14">
    <location>
        <begin position="431"/>
        <end position="454"/>
    </location>
</feature>
<evidence type="ECO:0000256" key="2">
    <source>
        <dbReference type="ARBA" id="ARBA00004123"/>
    </source>
</evidence>
<dbReference type="OrthoDB" id="8424040at2759"/>
<evidence type="ECO:0000256" key="10">
    <source>
        <dbReference type="ARBA" id="ARBA00023163"/>
    </source>
</evidence>
<name>A0A6P7KLV2_9TELE</name>
<feature type="domain" description="C2H2-type" evidence="14">
    <location>
        <begin position="319"/>
        <end position="346"/>
    </location>
</feature>
<keyword evidence="6 12" id="KW-0863">Zinc-finger</keyword>
<evidence type="ECO:0000256" key="7">
    <source>
        <dbReference type="ARBA" id="ARBA00022833"/>
    </source>
</evidence>
<dbReference type="InterPro" id="IPR036236">
    <property type="entry name" value="Znf_C2H2_sf"/>
</dbReference>
<evidence type="ECO:0000313" key="16">
    <source>
        <dbReference type="RefSeq" id="XP_028288386.1"/>
    </source>
</evidence>
<dbReference type="PROSITE" id="PS00028">
    <property type="entry name" value="ZINC_FINGER_C2H2_1"/>
    <property type="match status" value="7"/>
</dbReference>
<dbReference type="PROSITE" id="PS50157">
    <property type="entry name" value="ZINC_FINGER_C2H2_2"/>
    <property type="match status" value="7"/>
</dbReference>
<dbReference type="PANTHER" id="PTHR14003">
    <property type="entry name" value="TRANSCRIPTIONAL REPRESSOR PROTEIN YY"/>
    <property type="match status" value="1"/>
</dbReference>
<comment type="subcellular location">
    <subcellularLocation>
        <location evidence="2">Nucleus</location>
    </subcellularLocation>
</comment>
<dbReference type="GO" id="GO:0000785">
    <property type="term" value="C:chromatin"/>
    <property type="evidence" value="ECO:0007669"/>
    <property type="project" value="TreeGrafter"/>
</dbReference>
<keyword evidence="11" id="KW-0539">Nucleus</keyword>
<gene>
    <name evidence="16" type="primary">LOC114452986</name>
</gene>
<dbReference type="Pfam" id="PF00096">
    <property type="entry name" value="zf-C2H2"/>
    <property type="match status" value="6"/>
</dbReference>
<evidence type="ECO:0000256" key="5">
    <source>
        <dbReference type="ARBA" id="ARBA00022737"/>
    </source>
</evidence>
<keyword evidence="15" id="KW-1185">Reference proteome</keyword>
<evidence type="ECO:0000256" key="11">
    <source>
        <dbReference type="ARBA" id="ARBA00023242"/>
    </source>
</evidence>
<dbReference type="FunFam" id="3.30.160.60:FF:000295">
    <property type="entry name" value="zinc finger protein 19"/>
    <property type="match status" value="1"/>
</dbReference>
<evidence type="ECO:0000313" key="15">
    <source>
        <dbReference type="Proteomes" id="UP000515145"/>
    </source>
</evidence>
<dbReference type="RefSeq" id="XP_028288386.1">
    <property type="nucleotide sequence ID" value="XM_028432585.1"/>
</dbReference>
<evidence type="ECO:0000256" key="8">
    <source>
        <dbReference type="ARBA" id="ARBA00023015"/>
    </source>
</evidence>
<reference evidence="16" key="1">
    <citation type="submission" date="2025-08" db="UniProtKB">
        <authorList>
            <consortium name="RefSeq"/>
        </authorList>
    </citation>
    <scope>IDENTIFICATION</scope>
</reference>
<evidence type="ECO:0000256" key="9">
    <source>
        <dbReference type="ARBA" id="ARBA00023125"/>
    </source>
</evidence>
<dbReference type="Proteomes" id="UP000515145">
    <property type="component" value="Chromosome 2"/>
</dbReference>
<evidence type="ECO:0000256" key="1">
    <source>
        <dbReference type="ARBA" id="ARBA00003767"/>
    </source>
</evidence>
<comment type="function">
    <text evidence="1">May be involved in transcriptional regulation.</text>
</comment>
<evidence type="ECO:0000256" key="13">
    <source>
        <dbReference type="SAM" id="MobiDB-lite"/>
    </source>
</evidence>
<dbReference type="AlphaFoldDB" id="A0A6P7KLV2"/>
<proteinExistence type="inferred from homology"/>
<dbReference type="SUPFAM" id="SSF57667">
    <property type="entry name" value="beta-beta-alpha zinc fingers"/>
    <property type="match status" value="4"/>
</dbReference>
<dbReference type="GeneID" id="114452986"/>
<dbReference type="FunFam" id="3.30.160.60:FF:000193">
    <property type="entry name" value="Zinc finger protein 300"/>
    <property type="match status" value="1"/>
</dbReference>
<keyword evidence="5" id="KW-0677">Repeat</keyword>
<evidence type="ECO:0000256" key="3">
    <source>
        <dbReference type="ARBA" id="ARBA00006991"/>
    </source>
</evidence>
<evidence type="ECO:0000256" key="6">
    <source>
        <dbReference type="ARBA" id="ARBA00022771"/>
    </source>
</evidence>
<dbReference type="PANTHER" id="PTHR14003:SF23">
    <property type="entry name" value="ZINC FINGER PROTEIN 143"/>
    <property type="match status" value="1"/>
</dbReference>
<organism evidence="15 16">
    <name type="scientific">Parambassis ranga</name>
    <name type="common">Indian glassy fish</name>
    <dbReference type="NCBI Taxonomy" id="210632"/>
    <lineage>
        <taxon>Eukaryota</taxon>
        <taxon>Metazoa</taxon>
        <taxon>Chordata</taxon>
        <taxon>Craniata</taxon>
        <taxon>Vertebrata</taxon>
        <taxon>Euteleostomi</taxon>
        <taxon>Actinopterygii</taxon>
        <taxon>Neopterygii</taxon>
        <taxon>Teleostei</taxon>
        <taxon>Neoteleostei</taxon>
        <taxon>Acanthomorphata</taxon>
        <taxon>Ovalentaria</taxon>
        <taxon>Ambassidae</taxon>
        <taxon>Parambassis</taxon>
    </lineage>
</organism>